<dbReference type="Pfam" id="PF14743">
    <property type="entry name" value="DNA_ligase_OB_2"/>
    <property type="match status" value="1"/>
</dbReference>
<evidence type="ECO:0000259" key="7">
    <source>
        <dbReference type="PROSITE" id="PS50160"/>
    </source>
</evidence>
<dbReference type="PANTHER" id="PTHR47810">
    <property type="entry name" value="DNA LIGASE"/>
    <property type="match status" value="1"/>
</dbReference>
<dbReference type="Pfam" id="PF01068">
    <property type="entry name" value="DNA_ligase_A_M"/>
    <property type="match status" value="1"/>
</dbReference>
<evidence type="ECO:0000256" key="5">
    <source>
        <dbReference type="ARBA" id="ARBA00023204"/>
    </source>
</evidence>
<sequence length="431" mass="50054">MLRDTVNIFKEIQSTSGRNNKEDILRKHKNNEEFKYILEFLFNPYKLTGIKFKKAVKYATFISDNVKQFTSIYEAIEYIIKNNTGRDEDIMTIMNFINTYDTDIQSPVHNFLQEFFTKDFKCGITASTINKVYGKNFIPKFDVLLAKKYEDEQHKIKGEFGVTLKLDGIRCVAIKENGLVSFFTRQGQPIDGLIEIAHEFKDYPDNTVYDGELLLIDETGMPSDELFRVTQKEVRTDGEKRNVVFHMFDVLPLEEFKAGNSIKTYKQRREELDYLTSQYMQFYIRTVPLLYYGKDKSEIYRLLDKVVAEGKEGVMVSNGSGYYVTKRSDNLLKVKKMHTVDLEIIGYEEGTGKNVGKLGALIVDYKGFPCGVGSGFTDHQREEFWNSKDELINRVAEVQYFEESNNEQGGISLRFPVFKQLREEGKEVSYY</sequence>
<proteinExistence type="predicted"/>
<dbReference type="AlphaFoldDB" id="A0A4V2NTQ0"/>
<protein>
    <submittedName>
        <fullName evidence="8">ATP-dependent DNA ligase</fullName>
    </submittedName>
</protein>
<name>A0A4V2NTQ0_9BACI</name>
<evidence type="ECO:0000256" key="2">
    <source>
        <dbReference type="ARBA" id="ARBA00022598"/>
    </source>
</evidence>
<dbReference type="Gene3D" id="3.30.470.30">
    <property type="entry name" value="DNA ligase/mRNA capping enzyme"/>
    <property type="match status" value="1"/>
</dbReference>
<keyword evidence="4" id="KW-0227">DNA damage</keyword>
<gene>
    <name evidence="8" type="ORF">E0Y62_25510</name>
</gene>
<keyword evidence="3" id="KW-0235">DNA replication</keyword>
<comment type="catalytic activity">
    <reaction evidence="6">
        <text>ATP + (deoxyribonucleotide)n-3'-hydroxyl + 5'-phospho-(deoxyribonucleotide)m = (deoxyribonucleotide)n+m + AMP + diphosphate.</text>
        <dbReference type="EC" id="6.5.1.1"/>
    </reaction>
</comment>
<dbReference type="GO" id="GO:0006260">
    <property type="term" value="P:DNA replication"/>
    <property type="evidence" value="ECO:0007669"/>
    <property type="project" value="UniProtKB-KW"/>
</dbReference>
<reference evidence="8 9" key="1">
    <citation type="submission" date="2019-03" db="EMBL/GenBank/DDBJ databases">
        <authorList>
            <person name="Jensen L."/>
            <person name="Storgaard J."/>
            <person name="Sulaj E."/>
            <person name="Schramm A."/>
            <person name="Marshall I.P.G."/>
        </authorList>
    </citation>
    <scope>NUCLEOTIDE SEQUENCE [LARGE SCALE GENOMIC DNA]</scope>
    <source>
        <strain evidence="8 9">2017H2G3</strain>
    </source>
</reference>
<dbReference type="InterPro" id="IPR050326">
    <property type="entry name" value="NAD_dep_DNA_ligaseB"/>
</dbReference>
<dbReference type="PANTHER" id="PTHR47810:SF1">
    <property type="entry name" value="DNA LIGASE B"/>
    <property type="match status" value="1"/>
</dbReference>
<dbReference type="SUPFAM" id="SSF50249">
    <property type="entry name" value="Nucleic acid-binding proteins"/>
    <property type="match status" value="1"/>
</dbReference>
<keyword evidence="2 8" id="KW-0436">Ligase</keyword>
<dbReference type="InterPro" id="IPR029319">
    <property type="entry name" value="DNA_ligase_OB"/>
</dbReference>
<evidence type="ECO:0000256" key="6">
    <source>
        <dbReference type="ARBA" id="ARBA00034003"/>
    </source>
</evidence>
<evidence type="ECO:0000313" key="8">
    <source>
        <dbReference type="EMBL" id="TCJ01142.1"/>
    </source>
</evidence>
<dbReference type="RefSeq" id="WP_131239263.1">
    <property type="nucleotide sequence ID" value="NZ_SJTH01000079.1"/>
</dbReference>
<dbReference type="Gene3D" id="2.40.50.140">
    <property type="entry name" value="Nucleic acid-binding proteins"/>
    <property type="match status" value="1"/>
</dbReference>
<dbReference type="InterPro" id="IPR012310">
    <property type="entry name" value="DNA_ligase_ATP-dep_cent"/>
</dbReference>
<evidence type="ECO:0000313" key="9">
    <source>
        <dbReference type="Proteomes" id="UP000293846"/>
    </source>
</evidence>
<dbReference type="CDD" id="cd08041">
    <property type="entry name" value="OBF_kDNA_ligase_like"/>
    <property type="match status" value="1"/>
</dbReference>
<dbReference type="GO" id="GO:0003910">
    <property type="term" value="F:DNA ligase (ATP) activity"/>
    <property type="evidence" value="ECO:0007669"/>
    <property type="project" value="UniProtKB-EC"/>
</dbReference>
<dbReference type="GO" id="GO:0006281">
    <property type="term" value="P:DNA repair"/>
    <property type="evidence" value="ECO:0007669"/>
    <property type="project" value="UniProtKB-KW"/>
</dbReference>
<dbReference type="GO" id="GO:0006310">
    <property type="term" value="P:DNA recombination"/>
    <property type="evidence" value="ECO:0007669"/>
    <property type="project" value="InterPro"/>
</dbReference>
<evidence type="ECO:0000256" key="4">
    <source>
        <dbReference type="ARBA" id="ARBA00022763"/>
    </source>
</evidence>
<dbReference type="OrthoDB" id="9802472at2"/>
<comment type="cofactor">
    <cofactor evidence="1">
        <name>a divalent metal cation</name>
        <dbReference type="ChEBI" id="CHEBI:60240"/>
    </cofactor>
</comment>
<comment type="caution">
    <text evidence="8">The sequence shown here is derived from an EMBL/GenBank/DDBJ whole genome shotgun (WGS) entry which is preliminary data.</text>
</comment>
<keyword evidence="9" id="KW-1185">Reference proteome</keyword>
<dbReference type="Proteomes" id="UP000293846">
    <property type="component" value="Unassembled WGS sequence"/>
</dbReference>
<evidence type="ECO:0000256" key="1">
    <source>
        <dbReference type="ARBA" id="ARBA00001968"/>
    </source>
</evidence>
<dbReference type="SUPFAM" id="SSF56091">
    <property type="entry name" value="DNA ligase/mRNA capping enzyme, catalytic domain"/>
    <property type="match status" value="1"/>
</dbReference>
<accession>A0A4V2NTQ0</accession>
<keyword evidence="5" id="KW-0234">DNA repair</keyword>
<dbReference type="EMBL" id="SJTH01000079">
    <property type="protein sequence ID" value="TCJ01142.1"/>
    <property type="molecule type" value="Genomic_DNA"/>
</dbReference>
<dbReference type="CDD" id="cd07896">
    <property type="entry name" value="Adenylation_kDNA_ligase_like"/>
    <property type="match status" value="1"/>
</dbReference>
<organism evidence="8 9">
    <name type="scientific">Cytobacillus praedii</name>
    <dbReference type="NCBI Taxonomy" id="1742358"/>
    <lineage>
        <taxon>Bacteria</taxon>
        <taxon>Bacillati</taxon>
        <taxon>Bacillota</taxon>
        <taxon>Bacilli</taxon>
        <taxon>Bacillales</taxon>
        <taxon>Bacillaceae</taxon>
        <taxon>Cytobacillus</taxon>
    </lineage>
</organism>
<dbReference type="InterPro" id="IPR012340">
    <property type="entry name" value="NA-bd_OB-fold"/>
</dbReference>
<feature type="domain" description="ATP-dependent DNA ligase family profile" evidence="7">
    <location>
        <begin position="236"/>
        <end position="363"/>
    </location>
</feature>
<dbReference type="GO" id="GO:0005524">
    <property type="term" value="F:ATP binding"/>
    <property type="evidence" value="ECO:0007669"/>
    <property type="project" value="InterPro"/>
</dbReference>
<evidence type="ECO:0000256" key="3">
    <source>
        <dbReference type="ARBA" id="ARBA00022705"/>
    </source>
</evidence>
<dbReference type="PROSITE" id="PS50160">
    <property type="entry name" value="DNA_LIGASE_A3"/>
    <property type="match status" value="1"/>
</dbReference>